<evidence type="ECO:0000313" key="2">
    <source>
        <dbReference type="Proteomes" id="UP001337305"/>
    </source>
</evidence>
<dbReference type="RefSeq" id="WP_303306035.1">
    <property type="nucleotide sequence ID" value="NZ_JAODOP010000004.1"/>
</dbReference>
<dbReference type="SUPFAM" id="SSF55331">
    <property type="entry name" value="Tautomerase/MIF"/>
    <property type="match status" value="1"/>
</dbReference>
<dbReference type="InterPro" id="IPR004220">
    <property type="entry name" value="5-COMe_2-OHmuconate_Isoase"/>
</dbReference>
<dbReference type="CDD" id="cd00580">
    <property type="entry name" value="CHMI"/>
    <property type="match status" value="1"/>
</dbReference>
<dbReference type="Proteomes" id="UP001337305">
    <property type="component" value="Unassembled WGS sequence"/>
</dbReference>
<keyword evidence="2" id="KW-1185">Reference proteome</keyword>
<accession>A0ABU7XSN9</accession>
<comment type="caution">
    <text evidence="1">The sequence shown here is derived from an EMBL/GenBank/DDBJ whole genome shotgun (WGS) entry which is preliminary data.</text>
</comment>
<name>A0ABU7XSN9_9FLAO</name>
<dbReference type="PANTHER" id="PTHR37950:SF1">
    <property type="entry name" value="4-HYDROXYPHENYLACETATE CATABOLISM PROTEIN"/>
    <property type="match status" value="1"/>
</dbReference>
<reference evidence="1 2" key="1">
    <citation type="submission" date="2022-09" db="EMBL/GenBank/DDBJ databases">
        <title>Genome sequencing of Flavivirga sp. MEBiC05379.</title>
        <authorList>
            <person name="Oh H.-M."/>
            <person name="Kwon K.K."/>
            <person name="Park M.J."/>
            <person name="Yang S.-H."/>
        </authorList>
    </citation>
    <scope>NUCLEOTIDE SEQUENCE [LARGE SCALE GENOMIC DNA]</scope>
    <source>
        <strain evidence="1 2">MEBiC05379</strain>
    </source>
</reference>
<organism evidence="1 2">
    <name type="scientific">Flavivirga spongiicola</name>
    <dbReference type="NCBI Taxonomy" id="421621"/>
    <lineage>
        <taxon>Bacteria</taxon>
        <taxon>Pseudomonadati</taxon>
        <taxon>Bacteroidota</taxon>
        <taxon>Flavobacteriia</taxon>
        <taxon>Flavobacteriales</taxon>
        <taxon>Flavobacteriaceae</taxon>
        <taxon>Flavivirga</taxon>
    </lineage>
</organism>
<sequence>MPHFVIDCSENILTLQQPDKIVQEVHKSACSTALFDEADIKVRLNPFKEHYLVGGETGDFIHVFANIMEGRTTEQKTNLSKQIVTQLKALFPAVPFIAINIRDFEKATYCNKDMV</sequence>
<evidence type="ECO:0000313" key="1">
    <source>
        <dbReference type="EMBL" id="MEF3833695.1"/>
    </source>
</evidence>
<proteinExistence type="predicted"/>
<dbReference type="EMBL" id="JAODOP010000004">
    <property type="protein sequence ID" value="MEF3833695.1"/>
    <property type="molecule type" value="Genomic_DNA"/>
</dbReference>
<dbReference type="Pfam" id="PF02962">
    <property type="entry name" value="CHMI"/>
    <property type="match status" value="1"/>
</dbReference>
<protein>
    <submittedName>
        <fullName evidence="1">5-carboxymethyl-2-hydroxymuconate Delta-isomerase</fullName>
    </submittedName>
</protein>
<dbReference type="PANTHER" id="PTHR37950">
    <property type="entry name" value="4-HYDROXYPHENYLACETATE CATABOLISM PROTEIN"/>
    <property type="match status" value="1"/>
</dbReference>
<dbReference type="InterPro" id="IPR014347">
    <property type="entry name" value="Tautomerase/MIF_sf"/>
</dbReference>
<gene>
    <name evidence="1" type="ORF">N1F79_11180</name>
</gene>
<dbReference type="Gene3D" id="3.30.429.10">
    <property type="entry name" value="Macrophage Migration Inhibitory Factor"/>
    <property type="match status" value="1"/>
</dbReference>